<dbReference type="RefSeq" id="WP_092259634.1">
    <property type="nucleotide sequence ID" value="NZ_CP047199.1"/>
</dbReference>
<sequence>MRNLRFAPAARVDVDDIWDYTVKKWGESQAVKYVKNLHNRIRRLQEFSALGRDRSDIRAGYRSIVSDQHVVFNKEGEDSIIVVRILHRRMQIDHLADY</sequence>
<dbReference type="InterPro" id="IPR028344">
    <property type="entry name" value="ParE1/4"/>
</dbReference>
<dbReference type="STRING" id="1121357.SAMN05661109_01932"/>
<dbReference type="AlphaFoldDB" id="A0A1H9UV74"/>
<dbReference type="Pfam" id="PF05016">
    <property type="entry name" value="ParE_toxin"/>
    <property type="match status" value="1"/>
</dbReference>
<dbReference type="PIRSF" id="PIRSF029218">
    <property type="entry name" value="ParE"/>
    <property type="match status" value="1"/>
</dbReference>
<proteinExistence type="inferred from homology"/>
<dbReference type="Gene3D" id="3.30.2310.20">
    <property type="entry name" value="RelE-like"/>
    <property type="match status" value="1"/>
</dbReference>
<accession>A0A1H9UV74</accession>
<protein>
    <recommendedName>
        <fullName evidence="2">Toxin</fullName>
    </recommendedName>
</protein>
<dbReference type="InterPro" id="IPR035093">
    <property type="entry name" value="RelE/ParE_toxin_dom_sf"/>
</dbReference>
<evidence type="ECO:0000313" key="4">
    <source>
        <dbReference type="Proteomes" id="UP000198929"/>
    </source>
</evidence>
<dbReference type="InterPro" id="IPR007712">
    <property type="entry name" value="RelE/ParE_toxin"/>
</dbReference>
<dbReference type="Proteomes" id="UP000198929">
    <property type="component" value="Unassembled WGS sequence"/>
</dbReference>
<name>A0A1H9UV74_9CORY</name>
<evidence type="ECO:0000256" key="1">
    <source>
        <dbReference type="ARBA" id="ARBA00022649"/>
    </source>
</evidence>
<gene>
    <name evidence="3" type="ORF">SAMN05661109_01932</name>
</gene>
<organism evidence="3 4">
    <name type="scientific">Corynebacterium cystitidis DSM 20524</name>
    <dbReference type="NCBI Taxonomy" id="1121357"/>
    <lineage>
        <taxon>Bacteria</taxon>
        <taxon>Bacillati</taxon>
        <taxon>Actinomycetota</taxon>
        <taxon>Actinomycetes</taxon>
        <taxon>Mycobacteriales</taxon>
        <taxon>Corynebacteriaceae</taxon>
        <taxon>Corynebacterium</taxon>
    </lineage>
</organism>
<reference evidence="4" key="1">
    <citation type="submission" date="2016-10" db="EMBL/GenBank/DDBJ databases">
        <authorList>
            <person name="Varghese N."/>
            <person name="Submissions S."/>
        </authorList>
    </citation>
    <scope>NUCLEOTIDE SEQUENCE [LARGE SCALE GENOMIC DNA]</scope>
    <source>
        <strain evidence="4">DSM 20524</strain>
    </source>
</reference>
<dbReference type="EMBL" id="FOGQ01000009">
    <property type="protein sequence ID" value="SES13034.1"/>
    <property type="molecule type" value="Genomic_DNA"/>
</dbReference>
<evidence type="ECO:0000313" key="3">
    <source>
        <dbReference type="EMBL" id="SES13034.1"/>
    </source>
</evidence>
<comment type="similarity">
    <text evidence="2">Belongs to the RelE toxin family.</text>
</comment>
<keyword evidence="1" id="KW-1277">Toxin-antitoxin system</keyword>
<evidence type="ECO:0000256" key="2">
    <source>
        <dbReference type="PIRNR" id="PIRNR029218"/>
    </source>
</evidence>
<keyword evidence="4" id="KW-1185">Reference proteome</keyword>